<dbReference type="RefSeq" id="WP_027202261.1">
    <property type="nucleotide sequence ID" value="NZ_CABJDM010000043.1"/>
</dbReference>
<reference evidence="10 11" key="1">
    <citation type="submission" date="2018-08" db="EMBL/GenBank/DDBJ databases">
        <title>A genome reference for cultivated species of the human gut microbiota.</title>
        <authorList>
            <person name="Zou Y."/>
            <person name="Xue W."/>
            <person name="Luo G."/>
        </authorList>
    </citation>
    <scope>NUCLEOTIDE SEQUENCE [LARGE SCALE GENOMIC DNA]</scope>
    <source>
        <strain evidence="8 10">AF14-49</strain>
        <strain evidence="9 11">AF34-33</strain>
    </source>
</reference>
<dbReference type="EMBL" id="QRPV01000043">
    <property type="protein sequence ID" value="RHM38655.1"/>
    <property type="molecule type" value="Genomic_DNA"/>
</dbReference>
<dbReference type="SUPFAM" id="SSF88659">
    <property type="entry name" value="Sigma3 and sigma4 domains of RNA polymerase sigma factors"/>
    <property type="match status" value="1"/>
</dbReference>
<protein>
    <submittedName>
        <fullName evidence="8">Sigma-70 family RNA polymerase sigma factor</fullName>
    </submittedName>
</protein>
<feature type="domain" description="RNA polymerase sigma-70 region 2" evidence="5">
    <location>
        <begin position="25"/>
        <end position="90"/>
    </location>
</feature>
<evidence type="ECO:0000313" key="12">
    <source>
        <dbReference type="Proteomes" id="UP000654720"/>
    </source>
</evidence>
<evidence type="ECO:0000259" key="5">
    <source>
        <dbReference type="Pfam" id="PF04542"/>
    </source>
</evidence>
<dbReference type="InterPro" id="IPR013325">
    <property type="entry name" value="RNA_pol_sigma_r2"/>
</dbReference>
<keyword evidence="3" id="KW-0731">Sigma factor</keyword>
<dbReference type="GO" id="GO:0006352">
    <property type="term" value="P:DNA-templated transcription initiation"/>
    <property type="evidence" value="ECO:0007669"/>
    <property type="project" value="InterPro"/>
</dbReference>
<keyword evidence="2" id="KW-0805">Transcription regulation</keyword>
<dbReference type="Proteomes" id="UP000654720">
    <property type="component" value="Chromosome"/>
</dbReference>
<dbReference type="InterPro" id="IPR039425">
    <property type="entry name" value="RNA_pol_sigma-70-like"/>
</dbReference>
<evidence type="ECO:0000256" key="4">
    <source>
        <dbReference type="ARBA" id="ARBA00023163"/>
    </source>
</evidence>
<dbReference type="InterPro" id="IPR007627">
    <property type="entry name" value="RNA_pol_sigma70_r2"/>
</dbReference>
<sequence>MKSSETDITFLNKLNARDHEAFKQLFREFFQDIAYYSSKILKDTDIAEDIAQEVFIRLWEKENHFENYLALKSYLYLSARNCCLNYIKHHNIVVEHAQNLIQEEADEQTWDTIVESEIISLLSDYIRHLPGECAKIMELVMQGYNSTEISSLTGASSSTVRSQKQRGISLLKKMVSPELYTLLLLFLQQNN</sequence>
<proteinExistence type="inferred from homology"/>
<dbReference type="Proteomes" id="UP000283589">
    <property type="component" value="Unassembled WGS sequence"/>
</dbReference>
<dbReference type="InterPro" id="IPR013324">
    <property type="entry name" value="RNA_pol_sigma_r3/r4-like"/>
</dbReference>
<dbReference type="NCBIfam" id="TIGR02937">
    <property type="entry name" value="sigma70-ECF"/>
    <property type="match status" value="1"/>
</dbReference>
<evidence type="ECO:0000313" key="11">
    <source>
        <dbReference type="Proteomes" id="UP000286038"/>
    </source>
</evidence>
<evidence type="ECO:0000313" key="7">
    <source>
        <dbReference type="EMBL" id="QRO48344.1"/>
    </source>
</evidence>
<evidence type="ECO:0000256" key="2">
    <source>
        <dbReference type="ARBA" id="ARBA00023015"/>
    </source>
</evidence>
<dbReference type="Pfam" id="PF04542">
    <property type="entry name" value="Sigma70_r2"/>
    <property type="match status" value="1"/>
</dbReference>
<dbReference type="InterPro" id="IPR014284">
    <property type="entry name" value="RNA_pol_sigma-70_dom"/>
</dbReference>
<reference evidence="7 12" key="2">
    <citation type="submission" date="2021-02" db="EMBL/GenBank/DDBJ databases">
        <title>FDA dAtabase for Regulatory Grade micrObial Sequences (FDA-ARGOS): Supporting development and validation of Infectious Disease Dx tests.</title>
        <authorList>
            <person name="Carlson P."/>
            <person name="Fischbach M."/>
            <person name="Hastie J."/>
            <person name="Bilen M."/>
            <person name="Cheng A."/>
            <person name="Tallon L."/>
            <person name="Sadzewicz L."/>
            <person name="Zhao X."/>
            <person name="Boylan J."/>
            <person name="Ott S."/>
            <person name="Bowen H."/>
            <person name="Vavikolanu K."/>
            <person name="Mehta A."/>
            <person name="Aluvathingal J."/>
            <person name="Nadendla S."/>
            <person name="Yan Y."/>
            <person name="Sichtig H."/>
        </authorList>
    </citation>
    <scope>NUCLEOTIDE SEQUENCE [LARGE SCALE GENOMIC DNA]</scope>
    <source>
        <strain evidence="7 12">FDAARGOS_1229</strain>
    </source>
</reference>
<evidence type="ECO:0000313" key="8">
    <source>
        <dbReference type="EMBL" id="RGV36764.1"/>
    </source>
</evidence>
<dbReference type="InterPro" id="IPR036388">
    <property type="entry name" value="WH-like_DNA-bd_sf"/>
</dbReference>
<dbReference type="PANTHER" id="PTHR43133:SF46">
    <property type="entry name" value="RNA POLYMERASE SIGMA-70 FACTOR ECF SUBFAMILY"/>
    <property type="match status" value="1"/>
</dbReference>
<dbReference type="SUPFAM" id="SSF88946">
    <property type="entry name" value="Sigma2 domain of RNA polymerase sigma factors"/>
    <property type="match status" value="1"/>
</dbReference>
<dbReference type="EMBL" id="QRZA01000001">
    <property type="protein sequence ID" value="RGV36764.1"/>
    <property type="molecule type" value="Genomic_DNA"/>
</dbReference>
<dbReference type="Proteomes" id="UP000286038">
    <property type="component" value="Unassembled WGS sequence"/>
</dbReference>
<dbReference type="GO" id="GO:0003677">
    <property type="term" value="F:DNA binding"/>
    <property type="evidence" value="ECO:0007669"/>
    <property type="project" value="InterPro"/>
</dbReference>
<dbReference type="Pfam" id="PF08281">
    <property type="entry name" value="Sigma70_r4_2"/>
    <property type="match status" value="1"/>
</dbReference>
<dbReference type="GeneID" id="93099093"/>
<dbReference type="AlphaFoldDB" id="A0A412X6N2"/>
<comment type="similarity">
    <text evidence="1">Belongs to the sigma-70 factor family. ECF subfamily.</text>
</comment>
<dbReference type="GO" id="GO:0016987">
    <property type="term" value="F:sigma factor activity"/>
    <property type="evidence" value="ECO:0007669"/>
    <property type="project" value="UniProtKB-KW"/>
</dbReference>
<keyword evidence="4" id="KW-0804">Transcription</keyword>
<evidence type="ECO:0000313" key="10">
    <source>
        <dbReference type="Proteomes" id="UP000283589"/>
    </source>
</evidence>
<gene>
    <name evidence="8" type="ORF">DWW18_00805</name>
    <name evidence="9" type="ORF">DWZ68_17680</name>
    <name evidence="7" type="ORF">I6J59_10170</name>
</gene>
<evidence type="ECO:0000256" key="3">
    <source>
        <dbReference type="ARBA" id="ARBA00023082"/>
    </source>
</evidence>
<evidence type="ECO:0000259" key="6">
    <source>
        <dbReference type="Pfam" id="PF08281"/>
    </source>
</evidence>
<organism evidence="8 10">
    <name type="scientific">Butyricimonas virosa</name>
    <dbReference type="NCBI Taxonomy" id="544645"/>
    <lineage>
        <taxon>Bacteria</taxon>
        <taxon>Pseudomonadati</taxon>
        <taxon>Bacteroidota</taxon>
        <taxon>Bacteroidia</taxon>
        <taxon>Bacteroidales</taxon>
        <taxon>Odoribacteraceae</taxon>
        <taxon>Butyricimonas</taxon>
    </lineage>
</organism>
<evidence type="ECO:0000256" key="1">
    <source>
        <dbReference type="ARBA" id="ARBA00010641"/>
    </source>
</evidence>
<dbReference type="PANTHER" id="PTHR43133">
    <property type="entry name" value="RNA POLYMERASE ECF-TYPE SIGMA FACTO"/>
    <property type="match status" value="1"/>
</dbReference>
<dbReference type="STRING" id="1121130.GCA_000519105_03755"/>
<name>A0A412X6N2_9BACT</name>
<dbReference type="InterPro" id="IPR013249">
    <property type="entry name" value="RNA_pol_sigma70_r4_t2"/>
</dbReference>
<dbReference type="Gene3D" id="1.10.10.10">
    <property type="entry name" value="Winged helix-like DNA-binding domain superfamily/Winged helix DNA-binding domain"/>
    <property type="match status" value="1"/>
</dbReference>
<feature type="domain" description="RNA polymerase sigma factor 70 region 4 type 2" evidence="6">
    <location>
        <begin position="122"/>
        <end position="168"/>
    </location>
</feature>
<keyword evidence="12" id="KW-1185">Reference proteome</keyword>
<accession>A0A412X6N2</accession>
<dbReference type="Gene3D" id="1.10.1740.10">
    <property type="match status" value="1"/>
</dbReference>
<dbReference type="EMBL" id="CP069450">
    <property type="protein sequence ID" value="QRO48344.1"/>
    <property type="molecule type" value="Genomic_DNA"/>
</dbReference>
<evidence type="ECO:0000313" key="9">
    <source>
        <dbReference type="EMBL" id="RHM38655.1"/>
    </source>
</evidence>